<dbReference type="PANTHER" id="PTHR22926:SF3">
    <property type="entry name" value="UNDECAPRENYL-PHOSPHATE ALPHA-N-ACETYLGLUCOSAMINYL 1-PHOSPHATE TRANSFERASE"/>
    <property type="match status" value="1"/>
</dbReference>
<keyword evidence="5 9" id="KW-1133">Transmembrane helix</keyword>
<evidence type="ECO:0000256" key="8">
    <source>
        <dbReference type="SAM" id="MobiDB-lite"/>
    </source>
</evidence>
<protein>
    <submittedName>
        <fullName evidence="10">Undecaprenyl-phosphate alpha-N-acetylglucosaminyl 1-phosphate transferase</fullName>
    </submittedName>
</protein>
<feature type="transmembrane region" description="Helical" evidence="9">
    <location>
        <begin position="57"/>
        <end position="76"/>
    </location>
</feature>
<keyword evidence="10" id="KW-0614">Plasmid</keyword>
<dbReference type="CDD" id="cd06853">
    <property type="entry name" value="GT_WecA_like"/>
    <property type="match status" value="1"/>
</dbReference>
<evidence type="ECO:0000313" key="10">
    <source>
        <dbReference type="EMBL" id="BCK86027.1"/>
    </source>
</evidence>
<dbReference type="GO" id="GO:0044038">
    <property type="term" value="P:cell wall macromolecule biosynthetic process"/>
    <property type="evidence" value="ECO:0007669"/>
    <property type="project" value="TreeGrafter"/>
</dbReference>
<evidence type="ECO:0000256" key="2">
    <source>
        <dbReference type="ARBA" id="ARBA00022475"/>
    </source>
</evidence>
<feature type="transmembrane region" description="Helical" evidence="9">
    <location>
        <begin position="299"/>
        <end position="319"/>
    </location>
</feature>
<organism evidence="10 11">
    <name type="scientific">Pusillibacter faecalis</name>
    <dbReference type="NCBI Taxonomy" id="2714358"/>
    <lineage>
        <taxon>Bacteria</taxon>
        <taxon>Bacillati</taxon>
        <taxon>Bacillota</taxon>
        <taxon>Clostridia</taxon>
        <taxon>Eubacteriales</taxon>
        <taxon>Oscillospiraceae</taxon>
        <taxon>Pusillibacter</taxon>
    </lineage>
</organism>
<proteinExistence type="predicted"/>
<dbReference type="GO" id="GO:0005886">
    <property type="term" value="C:plasma membrane"/>
    <property type="evidence" value="ECO:0007669"/>
    <property type="project" value="UniProtKB-SubCell"/>
</dbReference>
<dbReference type="GO" id="GO:0071555">
    <property type="term" value="P:cell wall organization"/>
    <property type="evidence" value="ECO:0007669"/>
    <property type="project" value="TreeGrafter"/>
</dbReference>
<feature type="binding site" evidence="7">
    <location>
        <position position="162"/>
    </location>
    <ligand>
        <name>Mg(2+)</name>
        <dbReference type="ChEBI" id="CHEBI:18420"/>
    </ligand>
</feature>
<keyword evidence="11" id="KW-1185">Reference proteome</keyword>
<dbReference type="GO" id="GO:0046872">
    <property type="term" value="F:metal ion binding"/>
    <property type="evidence" value="ECO:0007669"/>
    <property type="project" value="UniProtKB-KW"/>
</dbReference>
<feature type="transmembrane region" description="Helical" evidence="9">
    <location>
        <begin position="325"/>
        <end position="344"/>
    </location>
</feature>
<evidence type="ECO:0000256" key="3">
    <source>
        <dbReference type="ARBA" id="ARBA00022679"/>
    </source>
</evidence>
<keyword evidence="3 10" id="KW-0808">Transferase</keyword>
<feature type="transmembrane region" description="Helical" evidence="9">
    <location>
        <begin position="218"/>
        <end position="237"/>
    </location>
</feature>
<dbReference type="Pfam" id="PF00953">
    <property type="entry name" value="Glycos_transf_4"/>
    <property type="match status" value="1"/>
</dbReference>
<keyword evidence="6 9" id="KW-0472">Membrane</keyword>
<evidence type="ECO:0000256" key="9">
    <source>
        <dbReference type="SAM" id="Phobius"/>
    </source>
</evidence>
<comment type="subcellular location">
    <subcellularLocation>
        <location evidence="1">Cell membrane</location>
        <topology evidence="1">Multi-pass membrane protein</topology>
    </subcellularLocation>
</comment>
<dbReference type="Proteomes" id="UP000679848">
    <property type="component" value="Plasmid pMM59_01"/>
</dbReference>
<dbReference type="EMBL" id="AP023421">
    <property type="protein sequence ID" value="BCK86027.1"/>
    <property type="molecule type" value="Genomic_DNA"/>
</dbReference>
<accession>A0A830U7U2</accession>
<keyword evidence="7" id="KW-0460">Magnesium</keyword>
<dbReference type="KEGG" id="pfaa:MM59RIKEN_33460"/>
<feature type="compositionally biased region" description="Basic and acidic residues" evidence="8">
    <location>
        <begin position="355"/>
        <end position="372"/>
    </location>
</feature>
<keyword evidence="7" id="KW-0479">Metal-binding</keyword>
<evidence type="ECO:0000313" key="11">
    <source>
        <dbReference type="Proteomes" id="UP000679848"/>
    </source>
</evidence>
<dbReference type="PROSITE" id="PS01348">
    <property type="entry name" value="MRAY_2"/>
    <property type="match status" value="1"/>
</dbReference>
<evidence type="ECO:0000256" key="4">
    <source>
        <dbReference type="ARBA" id="ARBA00022692"/>
    </source>
</evidence>
<dbReference type="GO" id="GO:0009103">
    <property type="term" value="P:lipopolysaccharide biosynthetic process"/>
    <property type="evidence" value="ECO:0007669"/>
    <property type="project" value="TreeGrafter"/>
</dbReference>
<keyword evidence="2" id="KW-1003">Cell membrane</keyword>
<evidence type="ECO:0000256" key="6">
    <source>
        <dbReference type="ARBA" id="ARBA00023136"/>
    </source>
</evidence>
<feature type="transmembrane region" description="Helical" evidence="9">
    <location>
        <begin position="194"/>
        <end position="211"/>
    </location>
</feature>
<feature type="transmembrane region" description="Helical" evidence="9">
    <location>
        <begin position="82"/>
        <end position="101"/>
    </location>
</feature>
<gene>
    <name evidence="10" type="primary">tagO</name>
    <name evidence="10" type="ORF">MM59RIKEN_33460</name>
</gene>
<evidence type="ECO:0000256" key="7">
    <source>
        <dbReference type="PIRSR" id="PIRSR600715-1"/>
    </source>
</evidence>
<feature type="transmembrane region" description="Helical" evidence="9">
    <location>
        <begin position="108"/>
        <end position="127"/>
    </location>
</feature>
<feature type="transmembrane region" description="Helical" evidence="9">
    <location>
        <begin position="139"/>
        <end position="157"/>
    </location>
</feature>
<dbReference type="InterPro" id="IPR000715">
    <property type="entry name" value="Glycosyl_transferase_4"/>
</dbReference>
<feature type="binding site" evidence="7">
    <location>
        <position position="222"/>
    </location>
    <ligand>
        <name>Mg(2+)</name>
        <dbReference type="ChEBI" id="CHEBI:18420"/>
    </ligand>
</feature>
<dbReference type="AlphaFoldDB" id="A0A830U7U2"/>
<reference evidence="10" key="1">
    <citation type="submission" date="2020-09" db="EMBL/GenBank/DDBJ databases">
        <title>New species isolated from human feces.</title>
        <authorList>
            <person name="Kitahara M."/>
            <person name="Shigeno Y."/>
            <person name="Shime M."/>
            <person name="Matsumoto Y."/>
            <person name="Nakamura S."/>
            <person name="Motooka D."/>
            <person name="Fukuoka S."/>
            <person name="Nishikawa H."/>
            <person name="Benno Y."/>
        </authorList>
    </citation>
    <scope>NUCLEOTIDE SEQUENCE</scope>
    <source>
        <strain evidence="10">MM59</strain>
        <plasmid evidence="10">pMM59_01</plasmid>
    </source>
</reference>
<evidence type="ECO:0000256" key="5">
    <source>
        <dbReference type="ARBA" id="ARBA00022989"/>
    </source>
</evidence>
<dbReference type="RefSeq" id="WP_228300599.1">
    <property type="nucleotide sequence ID" value="NZ_AP023421.1"/>
</dbReference>
<feature type="transmembrane region" description="Helical" evidence="9">
    <location>
        <begin position="243"/>
        <end position="268"/>
    </location>
</feature>
<geneLocation type="plasmid" evidence="10 11">
    <name>pMM59_01</name>
</geneLocation>
<dbReference type="PANTHER" id="PTHR22926">
    <property type="entry name" value="PHOSPHO-N-ACETYLMURAMOYL-PENTAPEPTIDE-TRANSFERASE"/>
    <property type="match status" value="1"/>
</dbReference>
<evidence type="ECO:0000256" key="1">
    <source>
        <dbReference type="ARBA" id="ARBA00004651"/>
    </source>
</evidence>
<comment type="cofactor">
    <cofactor evidence="7">
        <name>Mg(2+)</name>
        <dbReference type="ChEBI" id="CHEBI:18420"/>
    </cofactor>
</comment>
<feature type="region of interest" description="Disordered" evidence="8">
    <location>
        <begin position="355"/>
        <end position="384"/>
    </location>
</feature>
<sequence>MISFESQLIVYIVLALAVALIVSFLMTPVVKTFAYKVGAIDVPKDDRRMHKVPVPRLGGLAIFIGFMVSIFIFVPITPEMRSILLGAVVIVVLGVVDDIMALPAMLKFVVQIVAALIPALSGVRILAFSNPNIFSSNAYWVLDGLSIPFTVLWIVAITNSVNLIDGLDGLANGVSAISATTMLLIALIASELQVATVMAALVGACVGFMPYNLNPAKMFMGDTGATFLGYILATMSIQGLFKYYAVISFVVPFLILGLPIFDTAFAFIRRIAHGQSPMHADRSHIHHRLIDMGLNQKQAVATLYVISAILGLSAVVLTTSGEQKAMLFFAALCIVAVVAARVVFPKEVKEELREELEELRPHSGEAEPKEDGEQAGTVEKEEET</sequence>
<keyword evidence="4 9" id="KW-0812">Transmembrane</keyword>
<dbReference type="GO" id="GO:0016780">
    <property type="term" value="F:phosphotransferase activity, for other substituted phosphate groups"/>
    <property type="evidence" value="ECO:0007669"/>
    <property type="project" value="InterPro"/>
</dbReference>
<dbReference type="InterPro" id="IPR018480">
    <property type="entry name" value="PNAcMuramoyl-5peptid_Trfase_CS"/>
</dbReference>
<name>A0A830U7U2_9FIRM</name>
<feature type="transmembrane region" description="Helical" evidence="9">
    <location>
        <begin position="6"/>
        <end position="26"/>
    </location>
</feature>